<evidence type="ECO:0000256" key="1">
    <source>
        <dbReference type="ARBA" id="ARBA00022729"/>
    </source>
</evidence>
<protein>
    <recommendedName>
        <fullName evidence="4">CBM1 domain-containing protein</fullName>
    </recommendedName>
</protein>
<dbReference type="SUPFAM" id="SSF51989">
    <property type="entry name" value="Glycosyl hydrolases family 6, cellulases"/>
    <property type="match status" value="1"/>
</dbReference>
<evidence type="ECO:0000256" key="3">
    <source>
        <dbReference type="SAM" id="SignalP"/>
    </source>
</evidence>
<dbReference type="PROSITE" id="PS00562">
    <property type="entry name" value="CBM1_1"/>
    <property type="match status" value="2"/>
</dbReference>
<proteinExistence type="predicted"/>
<dbReference type="InterPro" id="IPR000254">
    <property type="entry name" value="CBD"/>
</dbReference>
<dbReference type="Gene3D" id="3.20.20.40">
    <property type="entry name" value="1, 4-beta cellobiohydrolase"/>
    <property type="match status" value="1"/>
</dbReference>
<feature type="domain" description="CBM1" evidence="4">
    <location>
        <begin position="478"/>
        <end position="515"/>
    </location>
</feature>
<dbReference type="AlphaFoldDB" id="A0A6G0WYC7"/>
<evidence type="ECO:0000259" key="4">
    <source>
        <dbReference type="PROSITE" id="PS51164"/>
    </source>
</evidence>
<feature type="signal peptide" evidence="3">
    <location>
        <begin position="1"/>
        <end position="22"/>
    </location>
</feature>
<gene>
    <name evidence="5" type="ORF">Ae201684_010315</name>
</gene>
<dbReference type="GO" id="GO:0005576">
    <property type="term" value="C:extracellular region"/>
    <property type="evidence" value="ECO:0007669"/>
    <property type="project" value="InterPro"/>
</dbReference>
<feature type="domain" description="CBM1" evidence="4">
    <location>
        <begin position="667"/>
        <end position="703"/>
    </location>
</feature>
<feature type="region of interest" description="Disordered" evidence="2">
    <location>
        <begin position="319"/>
        <end position="355"/>
    </location>
</feature>
<feature type="domain" description="CBM1" evidence="4">
    <location>
        <begin position="615"/>
        <end position="651"/>
    </location>
</feature>
<dbReference type="GO" id="GO:0030248">
    <property type="term" value="F:cellulose binding"/>
    <property type="evidence" value="ECO:0007669"/>
    <property type="project" value="InterPro"/>
</dbReference>
<keyword evidence="6" id="KW-1185">Reference proteome</keyword>
<dbReference type="PANTHER" id="PTHR34876">
    <property type="match status" value="1"/>
</dbReference>
<dbReference type="PANTHER" id="PTHR34876:SF4">
    <property type="entry name" value="1,4-BETA-D-GLUCAN CELLOBIOHYDROLASE C-RELATED"/>
    <property type="match status" value="1"/>
</dbReference>
<comment type="caution">
    <text evidence="5">The sequence shown here is derived from an EMBL/GenBank/DDBJ whole genome shotgun (WGS) entry which is preliminary data.</text>
</comment>
<dbReference type="Pfam" id="PF01341">
    <property type="entry name" value="Glyco_hydro_6"/>
    <property type="match status" value="1"/>
</dbReference>
<dbReference type="InterPro" id="IPR035971">
    <property type="entry name" value="CBD_sf"/>
</dbReference>
<feature type="domain" description="CBM1" evidence="4">
    <location>
        <begin position="411"/>
        <end position="448"/>
    </location>
</feature>
<sequence length="706" mass="74063">MKLPALTTALFLLSAQRGVVLGAKLCSALEPYSYTSAKSQHADLKDAIDALQGNAIASWYTDRGTSPVTDLLSKCQDAIPAIVIYGLPNKDCGAGGFSSDGDNKNADMYKAWIQKLVDQVGQKEVIYVLEPDAIGLISNGGCGVSNGYQNNLKIAVALLSTNANAHIYADVASWAKQEVAAGVLNDLKQAGRLAGVAINTSNYRGSSELNSLCQSYSSATGGLHCVIDTARNYNGSPQSEWCNARSAGIGSPPTDQTGNPLVDYHLWIKVPGESDGQCTGQSSDAMIGPSAGAFFYDGFKTLWNQGYYVKEKGLPQIGANQPWPSSSAPPSYPSSAPPSPPSNNPTPAPSNGGGAAQAWAQCGGNGYNGPTGCTNGFTCKYNNEWYSQCLPNGGNYQATQVESSSVSETVHKVPAWQQCGGGHYQGPTTCVEGYECKATDGKYMSQCVESTSQVQSALRGSTKSSSQSKSVESVGSTQVAGPWQECGGDNYSGPTTCAQGYQCQQVHGQSISQCIATKSSTVSKSKVASKSKVSSVASRGVESKAKATAKVVQVAAWQQCGGLNYHGPTACVTGYACQETDKDFSQCVIVKARTNDSKASKSLSSSSLSKGFDVQLVAAWQQCGGKAYYGPTSCVEGYECKETDVGFSQCVQVTKEKAPAVKSSSVHLVPAWQQCGGPNYFGPTGCVQGYVCKETDNNFSQCVETS</sequence>
<name>A0A6G0WYC7_9STRA</name>
<feature type="domain" description="CBM1" evidence="4">
    <location>
        <begin position="354"/>
        <end position="390"/>
    </location>
</feature>
<dbReference type="SMART" id="SM00236">
    <property type="entry name" value="fCBD"/>
    <property type="match status" value="6"/>
</dbReference>
<dbReference type="EMBL" id="VJMJ01000130">
    <property type="protein sequence ID" value="KAF0732607.1"/>
    <property type="molecule type" value="Genomic_DNA"/>
</dbReference>
<dbReference type="PROSITE" id="PS51164">
    <property type="entry name" value="CBM1_2"/>
    <property type="match status" value="6"/>
</dbReference>
<feature type="compositionally biased region" description="Pro residues" evidence="2">
    <location>
        <begin position="330"/>
        <end position="348"/>
    </location>
</feature>
<dbReference type="PRINTS" id="PR00733">
    <property type="entry name" value="GLHYDRLASE6"/>
</dbReference>
<feature type="domain" description="CBM1" evidence="4">
    <location>
        <begin position="552"/>
        <end position="588"/>
    </location>
</feature>
<reference evidence="5 6" key="1">
    <citation type="submission" date="2019-07" db="EMBL/GenBank/DDBJ databases">
        <title>Genomics analysis of Aphanomyces spp. identifies a new class of oomycete effector associated with host adaptation.</title>
        <authorList>
            <person name="Gaulin E."/>
        </authorList>
    </citation>
    <scope>NUCLEOTIDE SEQUENCE [LARGE SCALE GENOMIC DNA]</scope>
    <source>
        <strain evidence="5 6">ATCC 201684</strain>
    </source>
</reference>
<feature type="compositionally biased region" description="Low complexity" evidence="2">
    <location>
        <begin position="319"/>
        <end position="329"/>
    </location>
</feature>
<dbReference type="VEuPathDB" id="FungiDB:AeMF1_015130"/>
<dbReference type="Proteomes" id="UP000481153">
    <property type="component" value="Unassembled WGS sequence"/>
</dbReference>
<feature type="chain" id="PRO_5026178667" description="CBM1 domain-containing protein" evidence="3">
    <location>
        <begin position="23"/>
        <end position="706"/>
    </location>
</feature>
<evidence type="ECO:0000313" key="5">
    <source>
        <dbReference type="EMBL" id="KAF0732607.1"/>
    </source>
</evidence>
<evidence type="ECO:0000256" key="2">
    <source>
        <dbReference type="SAM" id="MobiDB-lite"/>
    </source>
</evidence>
<accession>A0A6G0WYC7</accession>
<dbReference type="GO" id="GO:0004553">
    <property type="term" value="F:hydrolase activity, hydrolyzing O-glycosyl compounds"/>
    <property type="evidence" value="ECO:0007669"/>
    <property type="project" value="InterPro"/>
</dbReference>
<evidence type="ECO:0000313" key="6">
    <source>
        <dbReference type="Proteomes" id="UP000481153"/>
    </source>
</evidence>
<keyword evidence="1 3" id="KW-0732">Signal</keyword>
<organism evidence="5 6">
    <name type="scientific">Aphanomyces euteiches</name>
    <dbReference type="NCBI Taxonomy" id="100861"/>
    <lineage>
        <taxon>Eukaryota</taxon>
        <taxon>Sar</taxon>
        <taxon>Stramenopiles</taxon>
        <taxon>Oomycota</taxon>
        <taxon>Saprolegniomycetes</taxon>
        <taxon>Saprolegniales</taxon>
        <taxon>Verrucalvaceae</taxon>
        <taxon>Aphanomyces</taxon>
    </lineage>
</organism>
<dbReference type="Pfam" id="PF00734">
    <property type="entry name" value="CBM_1"/>
    <property type="match status" value="6"/>
</dbReference>
<dbReference type="InterPro" id="IPR036434">
    <property type="entry name" value="Beta_cellobiohydrolase_sf"/>
</dbReference>
<dbReference type="SUPFAM" id="SSF57180">
    <property type="entry name" value="Cellulose-binding domain"/>
    <property type="match status" value="6"/>
</dbReference>
<dbReference type="InterPro" id="IPR016288">
    <property type="entry name" value="Beta_cellobiohydrolase"/>
</dbReference>
<dbReference type="GO" id="GO:0030245">
    <property type="term" value="P:cellulose catabolic process"/>
    <property type="evidence" value="ECO:0007669"/>
    <property type="project" value="InterPro"/>
</dbReference>